<feature type="compositionally biased region" description="Basic and acidic residues" evidence="1">
    <location>
        <begin position="50"/>
        <end position="84"/>
    </location>
</feature>
<evidence type="ECO:0000256" key="1">
    <source>
        <dbReference type="SAM" id="MobiDB-lite"/>
    </source>
</evidence>
<evidence type="ECO:0000313" key="4">
    <source>
        <dbReference type="RefSeq" id="XP_017875752.1"/>
    </source>
</evidence>
<keyword evidence="3" id="KW-1185">Reference proteome</keyword>
<dbReference type="RefSeq" id="XP_017875752.1">
    <property type="nucleotide sequence ID" value="XM_018020263.2"/>
</dbReference>
<feature type="chain" id="PRO_5042607770" evidence="2">
    <location>
        <begin position="18"/>
        <end position="450"/>
    </location>
</feature>
<feature type="signal peptide" evidence="2">
    <location>
        <begin position="1"/>
        <end position="17"/>
    </location>
</feature>
<dbReference type="GeneID" id="108622404"/>
<accession>A0AAJ7IT32</accession>
<keyword evidence="2" id="KW-0732">Signal</keyword>
<name>A0AAJ7IT32_9HYME</name>
<dbReference type="KEGG" id="ccal:108622404"/>
<gene>
    <name evidence="4" type="primary">LOC108622404</name>
</gene>
<protein>
    <submittedName>
        <fullName evidence="4">Uncharacterized protein LOC108622404</fullName>
    </submittedName>
</protein>
<dbReference type="Proteomes" id="UP000694925">
    <property type="component" value="Unplaced"/>
</dbReference>
<organism evidence="3 4">
    <name type="scientific">Ceratina calcarata</name>
    <dbReference type="NCBI Taxonomy" id="156304"/>
    <lineage>
        <taxon>Eukaryota</taxon>
        <taxon>Metazoa</taxon>
        <taxon>Ecdysozoa</taxon>
        <taxon>Arthropoda</taxon>
        <taxon>Hexapoda</taxon>
        <taxon>Insecta</taxon>
        <taxon>Pterygota</taxon>
        <taxon>Neoptera</taxon>
        <taxon>Endopterygota</taxon>
        <taxon>Hymenoptera</taxon>
        <taxon>Apocrita</taxon>
        <taxon>Aculeata</taxon>
        <taxon>Apoidea</taxon>
        <taxon>Anthophila</taxon>
        <taxon>Apidae</taxon>
        <taxon>Ceratina</taxon>
        <taxon>Zadontomerus</taxon>
    </lineage>
</organism>
<feature type="region of interest" description="Disordered" evidence="1">
    <location>
        <begin position="44"/>
        <end position="84"/>
    </location>
</feature>
<evidence type="ECO:0000256" key="2">
    <source>
        <dbReference type="SAM" id="SignalP"/>
    </source>
</evidence>
<proteinExistence type="predicted"/>
<reference evidence="4" key="1">
    <citation type="submission" date="2025-08" db="UniProtKB">
        <authorList>
            <consortium name="RefSeq"/>
        </authorList>
    </citation>
    <scope>IDENTIFICATION</scope>
    <source>
        <tissue evidence="4">Whole body</tissue>
    </source>
</reference>
<sequence length="450" mass="47893">MDAKIFCLLLFVACAYGSFLPSLPSLSSAAKPFTDAIGQGESAISGLLGGKHDKPSHESDDKSSDDSDEKSKKSEEHSKKEEKEVQKLVKQLAHVTEKLLHSANLEDHQTKNLLFSINALVQQLERLAKIGELKERNRRGLEDLVGSALSAFSPSGGKSGKNDKEVEKLTKELQKITEKLIDAVGKDNIQARNILLSLKGLADQLSNSSGLTSKAATDFSGLVDKVPGEISKLVDKAPAEFSGLADKVPGEISKLADKVPGEISKLVDKVPAEIKGLKDRVPRDLSDITGSVSSLLGQNGFSELLNVVPLGSNLTSILSKVDFSKVTEVPKIPSLQDVEKLPVLPGLRENILYARNLTRLALGGIGQSDLPTVIQKATERAIHNIVPVAALTALLSTILHIYYDIAVNSPLYVVGAAVLQDGLVTIAAVVKSVISVVANDIKNIVGSVSG</sequence>
<evidence type="ECO:0000313" key="3">
    <source>
        <dbReference type="Proteomes" id="UP000694925"/>
    </source>
</evidence>
<dbReference type="AlphaFoldDB" id="A0AAJ7IT32"/>